<dbReference type="PRINTS" id="PR00455">
    <property type="entry name" value="HTHTETR"/>
</dbReference>
<protein>
    <submittedName>
        <fullName evidence="4">TetR family transcriptional regulator</fullName>
    </submittedName>
</protein>
<dbReference type="InterPro" id="IPR009057">
    <property type="entry name" value="Homeodomain-like_sf"/>
</dbReference>
<dbReference type="GO" id="GO:0003700">
    <property type="term" value="F:DNA-binding transcription factor activity"/>
    <property type="evidence" value="ECO:0007669"/>
    <property type="project" value="TreeGrafter"/>
</dbReference>
<evidence type="ECO:0000259" key="3">
    <source>
        <dbReference type="PROSITE" id="PS50977"/>
    </source>
</evidence>
<dbReference type="GO" id="GO:0000976">
    <property type="term" value="F:transcription cis-regulatory region binding"/>
    <property type="evidence" value="ECO:0007669"/>
    <property type="project" value="TreeGrafter"/>
</dbReference>
<dbReference type="AlphaFoldDB" id="A0A2S6A8J4"/>
<sequence length="202" mass="21487">MPRIQAATVAEHRQAQRRALLDAARAILSEQTGAAPTLAEVAARAGLARPSVYQYFGSRDELFEAVLADALPRWSARITERMAAADDPGAKVLTYALVNLELVDEGEHAVVQGLSTHIAPDALAAQGRAIHDELRTPLIAALTELGAPDPVTTAELINSVVLTASRMVENHAPVDTVATRVQELLTPYLRHAATGPHTPDGT</sequence>
<reference evidence="4 5" key="1">
    <citation type="submission" date="2018-02" db="EMBL/GenBank/DDBJ databases">
        <title>8 Nocardia nova and 1 Nocardia cyriacigeorgica strain used for evolution to TMP-SMX.</title>
        <authorList>
            <person name="Mehta H."/>
            <person name="Weng J."/>
            <person name="Shamoo Y."/>
        </authorList>
    </citation>
    <scope>NUCLEOTIDE SEQUENCE [LARGE SCALE GENOMIC DNA]</scope>
    <source>
        <strain evidence="4 5">BAA2227</strain>
    </source>
</reference>
<comment type="caution">
    <text evidence="4">The sequence shown here is derived from an EMBL/GenBank/DDBJ whole genome shotgun (WGS) entry which is preliminary data.</text>
</comment>
<feature type="domain" description="HTH tetR-type" evidence="3">
    <location>
        <begin position="14"/>
        <end position="74"/>
    </location>
</feature>
<dbReference type="RefSeq" id="WP_104363158.1">
    <property type="nucleotide sequence ID" value="NZ_PSZD01000006.1"/>
</dbReference>
<dbReference type="InterPro" id="IPR001647">
    <property type="entry name" value="HTH_TetR"/>
</dbReference>
<proteinExistence type="predicted"/>
<name>A0A2S6A8J4_9NOCA</name>
<dbReference type="InterPro" id="IPR050109">
    <property type="entry name" value="HTH-type_TetR-like_transc_reg"/>
</dbReference>
<dbReference type="EMBL" id="PSZD01000006">
    <property type="protein sequence ID" value="PPJ29285.1"/>
    <property type="molecule type" value="Genomic_DNA"/>
</dbReference>
<organism evidence="4 5">
    <name type="scientific">Nocardia nova</name>
    <dbReference type="NCBI Taxonomy" id="37330"/>
    <lineage>
        <taxon>Bacteria</taxon>
        <taxon>Bacillati</taxon>
        <taxon>Actinomycetota</taxon>
        <taxon>Actinomycetes</taxon>
        <taxon>Mycobacteriales</taxon>
        <taxon>Nocardiaceae</taxon>
        <taxon>Nocardia</taxon>
    </lineage>
</organism>
<accession>A0A2S6A8J4</accession>
<gene>
    <name evidence="4" type="ORF">C5F51_12695</name>
</gene>
<dbReference type="SUPFAM" id="SSF46689">
    <property type="entry name" value="Homeodomain-like"/>
    <property type="match status" value="1"/>
</dbReference>
<dbReference type="PANTHER" id="PTHR30055:SF226">
    <property type="entry name" value="HTH-TYPE TRANSCRIPTIONAL REGULATOR PKSA"/>
    <property type="match status" value="1"/>
</dbReference>
<dbReference type="Pfam" id="PF00440">
    <property type="entry name" value="TetR_N"/>
    <property type="match status" value="1"/>
</dbReference>
<dbReference type="PANTHER" id="PTHR30055">
    <property type="entry name" value="HTH-TYPE TRANSCRIPTIONAL REGULATOR RUTR"/>
    <property type="match status" value="1"/>
</dbReference>
<keyword evidence="5" id="KW-1185">Reference proteome</keyword>
<dbReference type="PROSITE" id="PS50977">
    <property type="entry name" value="HTH_TETR_2"/>
    <property type="match status" value="1"/>
</dbReference>
<dbReference type="Gene3D" id="1.10.357.10">
    <property type="entry name" value="Tetracycline Repressor, domain 2"/>
    <property type="match status" value="1"/>
</dbReference>
<dbReference type="Proteomes" id="UP000238356">
    <property type="component" value="Unassembled WGS sequence"/>
</dbReference>
<evidence type="ECO:0000313" key="5">
    <source>
        <dbReference type="Proteomes" id="UP000238356"/>
    </source>
</evidence>
<evidence type="ECO:0000256" key="1">
    <source>
        <dbReference type="ARBA" id="ARBA00023125"/>
    </source>
</evidence>
<evidence type="ECO:0000256" key="2">
    <source>
        <dbReference type="PROSITE-ProRule" id="PRU00335"/>
    </source>
</evidence>
<feature type="DNA-binding region" description="H-T-H motif" evidence="2">
    <location>
        <begin position="37"/>
        <end position="56"/>
    </location>
</feature>
<evidence type="ECO:0000313" key="4">
    <source>
        <dbReference type="EMBL" id="PPJ29285.1"/>
    </source>
</evidence>
<keyword evidence="1 2" id="KW-0238">DNA-binding</keyword>